<keyword evidence="3" id="KW-1185">Reference proteome</keyword>
<comment type="caution">
    <text evidence="2">The sequence shown here is derived from an EMBL/GenBank/DDBJ whole genome shotgun (WGS) entry which is preliminary data.</text>
</comment>
<dbReference type="PANTHER" id="PTHR47691:SF3">
    <property type="entry name" value="HTH-TYPE TRANSCRIPTIONAL REGULATOR RV0890C-RELATED"/>
    <property type="match status" value="1"/>
</dbReference>
<reference evidence="2 3" key="1">
    <citation type="submission" date="2019-10" db="EMBL/GenBank/DDBJ databases">
        <title>Nocardia macrotermitis sp. nov. and Nocardia aurantia sp. nov., isolated from the gut of fungus growing-termite Macrotermes natalensis.</title>
        <authorList>
            <person name="Benndorf R."/>
            <person name="Schwitalla J."/>
            <person name="Martin K."/>
            <person name="De Beer W."/>
            <person name="Kaster A.-K."/>
            <person name="Vollmers J."/>
            <person name="Poulsen M."/>
            <person name="Beemelmanns C."/>
        </authorList>
    </citation>
    <scope>NUCLEOTIDE SEQUENCE [LARGE SCALE GENOMIC DNA]</scope>
    <source>
        <strain evidence="2 3">RB20</strain>
    </source>
</reference>
<dbReference type="RefSeq" id="WP_194289759.1">
    <property type="nucleotide sequence ID" value="NZ_WEGK01000003.1"/>
</dbReference>
<dbReference type="AlphaFoldDB" id="A0A7K0D0S9"/>
<dbReference type="Gene3D" id="1.25.40.10">
    <property type="entry name" value="Tetratricopeptide repeat domain"/>
    <property type="match status" value="2"/>
</dbReference>
<accession>A0A7K0D0S9</accession>
<dbReference type="InterPro" id="IPR027417">
    <property type="entry name" value="P-loop_NTPase"/>
</dbReference>
<sequence>MGEQRVLDLLRHPPVIFVDREDERAAAVTAIRSARAVGNRAVLVFSGMSGVGKTALAVRVAQEFYAPESSEFEVVLMVGLGAAAHARSPEEVLQICLNALGVKQMPQTLEQMQARFRELTSRPTLLLLDDVENAEQVQQLLPGSATAVVVATSRRRTDGFAYYDYEVVPVEVFGPEYALELLTARMSPETIRAQDVSLRELVDRCGRLPYALNIARARLRTHYRGDAAAYVRALNSARSLLAEFTIEGEQRLVHLFNEAYLRLPPGAASLYQLLGVHPGLQFGAHVPEALAGPGRADAVAADLSVLVDWCLLAELPGGRFEIHSLTAEYTRALLADLHAADVHRALVRMVESYLEFAVSRELVLSDRVRFGPLFSGVLEPAYSGDEAYERAEVDLERERANLRRIVAVAAETRLHDLVWQLCEALITFYFQRDLFDDAIEVHSSGLVAAQWLAKAAPNDEPVPLLVMHNALGRAYFGKRRHAEALENFRRAGALAGRLRGANALFGLAQAATWESFVHQRLRDPEAALRALSAAAMFVADPDYPADQRERELRLIDMNGGPMLAAVGRIEEAIVAGRRAVEYFRDGKELHNRAKSVANLGRILAVAGEPYAEEAVELLTLAIDQEIECGLTSWAADSCEVLGELLIRLGRDALGRVWLARAAELDAQLNTDDDPPVEP</sequence>
<gene>
    <name evidence="2" type="ORF">NRB20_16230</name>
</gene>
<organism evidence="2 3">
    <name type="scientific">Nocardia macrotermitis</name>
    <dbReference type="NCBI Taxonomy" id="2585198"/>
    <lineage>
        <taxon>Bacteria</taxon>
        <taxon>Bacillati</taxon>
        <taxon>Actinomycetota</taxon>
        <taxon>Actinomycetes</taxon>
        <taxon>Mycobacteriales</taxon>
        <taxon>Nocardiaceae</taxon>
        <taxon>Nocardia</taxon>
    </lineage>
</organism>
<dbReference type="Proteomes" id="UP000438448">
    <property type="component" value="Unassembled WGS sequence"/>
</dbReference>
<dbReference type="Gene3D" id="3.40.50.300">
    <property type="entry name" value="P-loop containing nucleotide triphosphate hydrolases"/>
    <property type="match status" value="1"/>
</dbReference>
<proteinExistence type="predicted"/>
<dbReference type="SUPFAM" id="SSF48452">
    <property type="entry name" value="TPR-like"/>
    <property type="match status" value="1"/>
</dbReference>
<feature type="domain" description="NB-ARC" evidence="1">
    <location>
        <begin position="39"/>
        <end position="186"/>
    </location>
</feature>
<name>A0A7K0D0S9_9NOCA</name>
<dbReference type="PANTHER" id="PTHR47691">
    <property type="entry name" value="REGULATOR-RELATED"/>
    <property type="match status" value="1"/>
</dbReference>
<protein>
    <recommendedName>
        <fullName evidence="1">NB-ARC domain-containing protein</fullName>
    </recommendedName>
</protein>
<evidence type="ECO:0000313" key="3">
    <source>
        <dbReference type="Proteomes" id="UP000438448"/>
    </source>
</evidence>
<evidence type="ECO:0000259" key="1">
    <source>
        <dbReference type="Pfam" id="PF00931"/>
    </source>
</evidence>
<dbReference type="SUPFAM" id="SSF52540">
    <property type="entry name" value="P-loop containing nucleoside triphosphate hydrolases"/>
    <property type="match status" value="1"/>
</dbReference>
<dbReference type="GO" id="GO:0043531">
    <property type="term" value="F:ADP binding"/>
    <property type="evidence" value="ECO:0007669"/>
    <property type="project" value="InterPro"/>
</dbReference>
<evidence type="ECO:0000313" key="2">
    <source>
        <dbReference type="EMBL" id="MQY18544.1"/>
    </source>
</evidence>
<dbReference type="InterPro" id="IPR011990">
    <property type="entry name" value="TPR-like_helical_dom_sf"/>
</dbReference>
<dbReference type="InterPro" id="IPR002182">
    <property type="entry name" value="NB-ARC"/>
</dbReference>
<dbReference type="PRINTS" id="PR00364">
    <property type="entry name" value="DISEASERSIST"/>
</dbReference>
<dbReference type="EMBL" id="WEGK01000003">
    <property type="protein sequence ID" value="MQY18544.1"/>
    <property type="molecule type" value="Genomic_DNA"/>
</dbReference>
<dbReference type="Pfam" id="PF00931">
    <property type="entry name" value="NB-ARC"/>
    <property type="match status" value="1"/>
</dbReference>